<sequence>MSETPTDLPHPAKDELRLETVLFALSDPARLDIVRQLADGPLEMARCHLTDPDIPKSTKSHLMKVLREAGIILNLPKGRGRVLSIRREELDERFPGLLDAVLNAP</sequence>
<evidence type="ECO:0000313" key="2">
    <source>
        <dbReference type="EMBL" id="MER5172978.1"/>
    </source>
</evidence>
<accession>A0ABV1SJA5</accession>
<comment type="caution">
    <text evidence="2">The sequence shown here is derived from an EMBL/GenBank/DDBJ whole genome shotgun (WGS) entry which is preliminary data.</text>
</comment>
<feature type="domain" description="HTH arsR-type" evidence="1">
    <location>
        <begin position="10"/>
        <end position="105"/>
    </location>
</feature>
<protein>
    <submittedName>
        <fullName evidence="2">Transcriptional regulator</fullName>
    </submittedName>
</protein>
<dbReference type="SUPFAM" id="SSF46785">
    <property type="entry name" value="Winged helix' DNA-binding domain"/>
    <property type="match status" value="1"/>
</dbReference>
<reference evidence="2 3" key="1">
    <citation type="submission" date="2024-06" db="EMBL/GenBank/DDBJ databases">
        <title>Thioclava kandeliae sp. nov. from a rhizosphere soil sample of Kandelia candel in a mangrove.</title>
        <authorList>
            <person name="Mu T."/>
        </authorList>
    </citation>
    <scope>NUCLEOTIDE SEQUENCE [LARGE SCALE GENOMIC DNA]</scope>
    <source>
        <strain evidence="2 3">CPCC 100088</strain>
    </source>
</reference>
<proteinExistence type="predicted"/>
<organism evidence="2 3">
    <name type="scientific">Thioclava kandeliae</name>
    <dbReference type="NCBI Taxonomy" id="3070818"/>
    <lineage>
        <taxon>Bacteria</taxon>
        <taxon>Pseudomonadati</taxon>
        <taxon>Pseudomonadota</taxon>
        <taxon>Alphaproteobacteria</taxon>
        <taxon>Rhodobacterales</taxon>
        <taxon>Paracoccaceae</taxon>
        <taxon>Thioclava</taxon>
    </lineage>
</organism>
<dbReference type="RefSeq" id="WP_339115576.1">
    <property type="nucleotide sequence ID" value="NZ_JAYWLC010000013.1"/>
</dbReference>
<evidence type="ECO:0000259" key="1">
    <source>
        <dbReference type="PROSITE" id="PS50987"/>
    </source>
</evidence>
<name>A0ABV1SJA5_9RHOB</name>
<dbReference type="InterPro" id="IPR001845">
    <property type="entry name" value="HTH_ArsR_DNA-bd_dom"/>
</dbReference>
<dbReference type="Gene3D" id="1.10.10.10">
    <property type="entry name" value="Winged helix-like DNA-binding domain superfamily/Winged helix DNA-binding domain"/>
    <property type="match status" value="1"/>
</dbReference>
<keyword evidence="3" id="KW-1185">Reference proteome</keyword>
<evidence type="ECO:0000313" key="3">
    <source>
        <dbReference type="Proteomes" id="UP001438953"/>
    </source>
</evidence>
<dbReference type="EMBL" id="JAYWLC010000013">
    <property type="protein sequence ID" value="MER5172978.1"/>
    <property type="molecule type" value="Genomic_DNA"/>
</dbReference>
<dbReference type="InterPro" id="IPR036388">
    <property type="entry name" value="WH-like_DNA-bd_sf"/>
</dbReference>
<dbReference type="PROSITE" id="PS50987">
    <property type="entry name" value="HTH_ARSR_2"/>
    <property type="match status" value="1"/>
</dbReference>
<dbReference type="InterPro" id="IPR036390">
    <property type="entry name" value="WH_DNA-bd_sf"/>
</dbReference>
<dbReference type="CDD" id="cd00090">
    <property type="entry name" value="HTH_ARSR"/>
    <property type="match status" value="1"/>
</dbReference>
<dbReference type="Proteomes" id="UP001438953">
    <property type="component" value="Unassembled WGS sequence"/>
</dbReference>
<gene>
    <name evidence="2" type="ORF">VSX56_14460</name>
</gene>
<dbReference type="SMART" id="SM00418">
    <property type="entry name" value="HTH_ARSR"/>
    <property type="match status" value="1"/>
</dbReference>
<dbReference type="InterPro" id="IPR011991">
    <property type="entry name" value="ArsR-like_HTH"/>
</dbReference>